<feature type="region of interest" description="Disordered" evidence="2">
    <location>
        <begin position="671"/>
        <end position="691"/>
    </location>
</feature>
<protein>
    <recommendedName>
        <fullName evidence="3">Fibronectin type-III domain-containing protein</fullName>
    </recommendedName>
</protein>
<dbReference type="GO" id="GO:0005201">
    <property type="term" value="F:extracellular matrix structural constituent"/>
    <property type="evidence" value="ECO:0007669"/>
    <property type="project" value="TreeGrafter"/>
</dbReference>
<feature type="domain" description="Fibronectin type-III" evidence="3">
    <location>
        <begin position="689"/>
        <end position="775"/>
    </location>
</feature>
<dbReference type="SUPFAM" id="SSF49265">
    <property type="entry name" value="Fibronectin type III"/>
    <property type="match status" value="2"/>
</dbReference>
<dbReference type="GO" id="GO:0008081">
    <property type="term" value="F:phosphoric diester hydrolase activity"/>
    <property type="evidence" value="ECO:0007669"/>
    <property type="project" value="InterPro"/>
</dbReference>
<dbReference type="OrthoDB" id="7021323at2"/>
<dbReference type="InterPro" id="IPR036116">
    <property type="entry name" value="FN3_sf"/>
</dbReference>
<dbReference type="STRING" id="95300.SAMN05216558_1068"/>
<reference evidence="5" key="1">
    <citation type="journal article" date="2019" name="bioRxiv">
        <title>Bacterially produced spermidine induces plant systemic susceptibility to pathogens.</title>
        <authorList>
            <person name="Melnyk R.A."/>
            <person name="Beskrovnaya P.A."/>
            <person name="Liu Z."/>
            <person name="Song Y."/>
            <person name="Haney C.H."/>
        </authorList>
    </citation>
    <scope>NUCLEOTIDE SEQUENCE [LARGE SCALE GENOMIC DNA]</scope>
    <source>
        <strain evidence="5">Dha-51</strain>
    </source>
</reference>
<dbReference type="GO" id="GO:0043394">
    <property type="term" value="F:proteoglycan binding"/>
    <property type="evidence" value="ECO:0007669"/>
    <property type="project" value="TreeGrafter"/>
</dbReference>
<evidence type="ECO:0000313" key="4">
    <source>
        <dbReference type="EMBL" id="TDB59263.1"/>
    </source>
</evidence>
<gene>
    <name evidence="4" type="ORF">EIY72_19660</name>
</gene>
<keyword evidence="1" id="KW-0677">Repeat</keyword>
<dbReference type="SUPFAM" id="SSF51695">
    <property type="entry name" value="PLC-like phosphodiesterases"/>
    <property type="match status" value="1"/>
</dbReference>
<evidence type="ECO:0000256" key="1">
    <source>
        <dbReference type="ARBA" id="ARBA00022737"/>
    </source>
</evidence>
<dbReference type="PANTHER" id="PTHR46708:SF7">
    <property type="entry name" value="FIBRONECTIN TYPE-III DOMAIN-CONTAINING PROTEIN"/>
    <property type="match status" value="1"/>
</dbReference>
<dbReference type="InterPro" id="IPR050991">
    <property type="entry name" value="ECM_Regulatory_Proteins"/>
</dbReference>
<dbReference type="InterPro" id="IPR017946">
    <property type="entry name" value="PLC-like_Pdiesterase_TIM-brl"/>
</dbReference>
<dbReference type="EMBL" id="RRZK01000028">
    <property type="protein sequence ID" value="TDB59263.1"/>
    <property type="molecule type" value="Genomic_DNA"/>
</dbReference>
<dbReference type="CDD" id="cd00063">
    <property type="entry name" value="FN3"/>
    <property type="match status" value="2"/>
</dbReference>
<proteinExistence type="predicted"/>
<name>A0A1H2MPA7_PSEVA</name>
<dbReference type="Pfam" id="PF00041">
    <property type="entry name" value="fn3"/>
    <property type="match status" value="2"/>
</dbReference>
<comment type="caution">
    <text evidence="4">The sequence shown here is derived from an EMBL/GenBank/DDBJ whole genome shotgun (WGS) entry which is preliminary data.</text>
</comment>
<dbReference type="PANTHER" id="PTHR46708">
    <property type="entry name" value="TENASCIN"/>
    <property type="match status" value="1"/>
</dbReference>
<sequence>MDNKEQGFFGGQSQDSGMDQVIIPNANYSRWMSDIFNDIGGLKVNQLALPSAHNSGVDATGTWGPNESWGACQTDTFAAQLAWGARVLDLRLVDASYRKFTGNNSGSSVFKEVFIFKHGIADAGRRLEHCIQAVKDFTTSNPGEIVILSFDKYDLGNHSGTSVKRCLPYFNPIKDRLIPRAAQDLTVAQIRQQYPGKSVIIAWDHWRESGDYWGKLDGKWTGQDFTSPDEITVFCEKLMAEPPSVKIWSLSATAYNNRGPVLMSSNHKLWAAIFKPGFKNCNIVNVDFIERTGVVDHCIALNKARGQDKQPPTTPSQFTAVQVKKDGIPTDLVELKWNPSTDAHGVRMYEIYQNGQKISSISGSSLIIGPVRPLPYVYKVRALDASGNISAFSTEVALHLEDINPSSKPGNFRLSNVKMKSVTLEWDVSYDFAGVVGYRLIMNHQPLDFVQGLKYEVANLDVSTEYEFIVQAVDANNLYSQPAGVVLAPRPGKPENMRSSDTVLNGEYIRLFAWTPNIYTDIPYAFQFKIDSIPYFEEFVHYRPHEDGTQAVWVKENVNYNVEVCSKLISSGELSEPLLYSFIIDNTPPVSGPSYFRVSDVTHASAKLNWEPGYNRVASHALSRNEEHPILLPKDVGFYMADGLKEDTEYLFEIWFIDANEKPSMLSSVTFRTKKENPEPEPEPEPGSPPTGFRFIKAERTAFTIGWTAPSDSSKLIGYTVVLTSTAPRYFQLGKDITTQRFGFLNQATRYQVQVIAKYENGTVSSPLLGEGTTL</sequence>
<dbReference type="Proteomes" id="UP000295254">
    <property type="component" value="Unassembled WGS sequence"/>
</dbReference>
<dbReference type="AlphaFoldDB" id="A0A1H2MPA7"/>
<dbReference type="SMART" id="SM00060">
    <property type="entry name" value="FN3"/>
    <property type="match status" value="4"/>
</dbReference>
<keyword evidence="5" id="KW-1185">Reference proteome</keyword>
<dbReference type="GO" id="GO:0006629">
    <property type="term" value="P:lipid metabolic process"/>
    <property type="evidence" value="ECO:0007669"/>
    <property type="project" value="InterPro"/>
</dbReference>
<organism evidence="4 5">
    <name type="scientific">Pseudomonas vancouverensis</name>
    <dbReference type="NCBI Taxonomy" id="95300"/>
    <lineage>
        <taxon>Bacteria</taxon>
        <taxon>Pseudomonadati</taxon>
        <taxon>Pseudomonadota</taxon>
        <taxon>Gammaproteobacteria</taxon>
        <taxon>Pseudomonadales</taxon>
        <taxon>Pseudomonadaceae</taxon>
        <taxon>Pseudomonas</taxon>
    </lineage>
</organism>
<dbReference type="PROSITE" id="PS50007">
    <property type="entry name" value="PIPLC_X_DOMAIN"/>
    <property type="match status" value="1"/>
</dbReference>
<dbReference type="RefSeq" id="WP_132680162.1">
    <property type="nucleotide sequence ID" value="NZ_LT629803.1"/>
</dbReference>
<dbReference type="PROSITE" id="PS50853">
    <property type="entry name" value="FN3"/>
    <property type="match status" value="1"/>
</dbReference>
<dbReference type="GO" id="GO:0007044">
    <property type="term" value="P:cell-substrate junction assembly"/>
    <property type="evidence" value="ECO:0007669"/>
    <property type="project" value="TreeGrafter"/>
</dbReference>
<dbReference type="GO" id="GO:0005178">
    <property type="term" value="F:integrin binding"/>
    <property type="evidence" value="ECO:0007669"/>
    <property type="project" value="TreeGrafter"/>
</dbReference>
<dbReference type="Gene3D" id="3.20.20.190">
    <property type="entry name" value="Phosphatidylinositol (PI) phosphodiesterase"/>
    <property type="match status" value="1"/>
</dbReference>
<dbReference type="Gene3D" id="2.60.40.10">
    <property type="entry name" value="Immunoglobulins"/>
    <property type="match status" value="4"/>
</dbReference>
<accession>A0A1H2MPA7</accession>
<evidence type="ECO:0000256" key="2">
    <source>
        <dbReference type="SAM" id="MobiDB-lite"/>
    </source>
</evidence>
<dbReference type="GO" id="GO:0007160">
    <property type="term" value="P:cell-matrix adhesion"/>
    <property type="evidence" value="ECO:0007669"/>
    <property type="project" value="TreeGrafter"/>
</dbReference>
<evidence type="ECO:0000259" key="3">
    <source>
        <dbReference type="PROSITE" id="PS50853"/>
    </source>
</evidence>
<dbReference type="InterPro" id="IPR013783">
    <property type="entry name" value="Ig-like_fold"/>
</dbReference>
<evidence type="ECO:0000313" key="5">
    <source>
        <dbReference type="Proteomes" id="UP000295254"/>
    </source>
</evidence>
<dbReference type="CDD" id="cd08557">
    <property type="entry name" value="PI-PLCc_bacteria_like"/>
    <property type="match status" value="1"/>
</dbReference>
<dbReference type="InterPro" id="IPR003961">
    <property type="entry name" value="FN3_dom"/>
</dbReference>